<reference evidence="2" key="1">
    <citation type="submission" date="2021-03" db="EMBL/GenBank/DDBJ databases">
        <title>Genomic Encyclopedia of Type Strains, Phase IV (KMG-IV): sequencing the most valuable type-strain genomes for metagenomic binning, comparative biology and taxonomic classification.</title>
        <authorList>
            <person name="Goeker M."/>
        </authorList>
    </citation>
    <scope>NUCLEOTIDE SEQUENCE</scope>
    <source>
        <strain evidence="2">DSM 107338</strain>
    </source>
</reference>
<keyword evidence="3" id="KW-1185">Reference proteome</keyword>
<proteinExistence type="predicted"/>
<dbReference type="RefSeq" id="WP_149474329.1">
    <property type="nucleotide sequence ID" value="NZ_JAGGMB010000002.1"/>
</dbReference>
<evidence type="ECO:0000313" key="3">
    <source>
        <dbReference type="Proteomes" id="UP001138793"/>
    </source>
</evidence>
<evidence type="ECO:0000313" key="2">
    <source>
        <dbReference type="EMBL" id="MBP2076873.1"/>
    </source>
</evidence>
<dbReference type="EMBL" id="JAGGMB010000002">
    <property type="protein sequence ID" value="MBP2076873.1"/>
    <property type="molecule type" value="Genomic_DNA"/>
</dbReference>
<feature type="signal peptide" evidence="1">
    <location>
        <begin position="1"/>
        <end position="24"/>
    </location>
</feature>
<sequence length="135" mass="15046">MKKIGVILALFALSFVITPDTSYAYGTGDWDPQSSDEFTNQSEIFLSGGGNFKICLSSDSQPGFYQLYEEDPYNRDDAVYSNGTRGLYYKTAGSNDFDENGCHVFRNISGYVDGDQAEFYLKKYSGGNSIVYAYD</sequence>
<dbReference type="AlphaFoldDB" id="A0A9X1CFI9"/>
<dbReference type="OrthoDB" id="2912061at2"/>
<keyword evidence="1" id="KW-0732">Signal</keyword>
<organism evidence="2 3">
    <name type="scientific">Oceanobacillus polygoni</name>
    <dbReference type="NCBI Taxonomy" id="1235259"/>
    <lineage>
        <taxon>Bacteria</taxon>
        <taxon>Bacillati</taxon>
        <taxon>Bacillota</taxon>
        <taxon>Bacilli</taxon>
        <taxon>Bacillales</taxon>
        <taxon>Bacillaceae</taxon>
        <taxon>Oceanobacillus</taxon>
    </lineage>
</organism>
<accession>A0A9X1CFI9</accession>
<comment type="caution">
    <text evidence="2">The sequence shown here is derived from an EMBL/GenBank/DDBJ whole genome shotgun (WGS) entry which is preliminary data.</text>
</comment>
<evidence type="ECO:0000256" key="1">
    <source>
        <dbReference type="SAM" id="SignalP"/>
    </source>
</evidence>
<protein>
    <submittedName>
        <fullName evidence="2">Uncharacterized protein</fullName>
    </submittedName>
</protein>
<dbReference type="Proteomes" id="UP001138793">
    <property type="component" value="Unassembled WGS sequence"/>
</dbReference>
<gene>
    <name evidence="2" type="ORF">J2Z64_001085</name>
</gene>
<name>A0A9X1CFI9_9BACI</name>
<feature type="chain" id="PRO_5040967845" evidence="1">
    <location>
        <begin position="25"/>
        <end position="135"/>
    </location>
</feature>